<dbReference type="AlphaFoldDB" id="A0A0F9PMF5"/>
<evidence type="ECO:0000313" key="1">
    <source>
        <dbReference type="EMBL" id="KKN31334.1"/>
    </source>
</evidence>
<gene>
    <name evidence="1" type="ORF">LCGC14_0825120</name>
</gene>
<proteinExistence type="predicted"/>
<name>A0A0F9PMF5_9ZZZZ</name>
<protein>
    <submittedName>
        <fullName evidence="1">Uncharacterized protein</fullName>
    </submittedName>
</protein>
<accession>A0A0F9PMF5</accession>
<dbReference type="EMBL" id="LAZR01002338">
    <property type="protein sequence ID" value="KKN31334.1"/>
    <property type="molecule type" value="Genomic_DNA"/>
</dbReference>
<reference evidence="1" key="1">
    <citation type="journal article" date="2015" name="Nature">
        <title>Complex archaea that bridge the gap between prokaryotes and eukaryotes.</title>
        <authorList>
            <person name="Spang A."/>
            <person name="Saw J.H."/>
            <person name="Jorgensen S.L."/>
            <person name="Zaremba-Niedzwiedzka K."/>
            <person name="Martijn J."/>
            <person name="Lind A.E."/>
            <person name="van Eijk R."/>
            <person name="Schleper C."/>
            <person name="Guy L."/>
            <person name="Ettema T.J."/>
        </authorList>
    </citation>
    <scope>NUCLEOTIDE SEQUENCE</scope>
</reference>
<sequence>MLCNLLLNLLGNLLGILLVNKKELTVNKAFVIILLMLSWSTQADSISALNIDRAVPNSMHLSFANDNNITPKKGDLKIVNYVLMSNEEGERWAVITLTNLSSGNRELGEEHILALFADGSRFMPMEFKLGFKGNETQSVTVSFADYKFPILSVYSSNDL</sequence>
<comment type="caution">
    <text evidence="1">The sequence shown here is derived from an EMBL/GenBank/DDBJ whole genome shotgun (WGS) entry which is preliminary data.</text>
</comment>
<organism evidence="1">
    <name type="scientific">marine sediment metagenome</name>
    <dbReference type="NCBI Taxonomy" id="412755"/>
    <lineage>
        <taxon>unclassified sequences</taxon>
        <taxon>metagenomes</taxon>
        <taxon>ecological metagenomes</taxon>
    </lineage>
</organism>